<organism evidence="1 2">
    <name type="scientific">Shewanella mangrovisoli</name>
    <dbReference type="NCBI Taxonomy" id="2864211"/>
    <lineage>
        <taxon>Bacteria</taxon>
        <taxon>Pseudomonadati</taxon>
        <taxon>Pseudomonadota</taxon>
        <taxon>Gammaproteobacteria</taxon>
        <taxon>Alteromonadales</taxon>
        <taxon>Shewanellaceae</taxon>
        <taxon>Shewanella</taxon>
    </lineage>
</organism>
<protein>
    <submittedName>
        <fullName evidence="1">Uncharacterized protein</fullName>
    </submittedName>
</protein>
<evidence type="ECO:0000313" key="2">
    <source>
        <dbReference type="Proteomes" id="UP001576708"/>
    </source>
</evidence>
<reference evidence="1 2" key="1">
    <citation type="submission" date="2024-09" db="EMBL/GenBank/DDBJ databases">
        <authorList>
            <person name="Zhang Y."/>
        </authorList>
    </citation>
    <scope>NUCLEOTIDE SEQUENCE [LARGE SCALE GENOMIC DNA]</scope>
    <source>
        <strain evidence="1 2">ZJ318</strain>
    </source>
</reference>
<dbReference type="Proteomes" id="UP001576708">
    <property type="component" value="Unassembled WGS sequence"/>
</dbReference>
<gene>
    <name evidence="1" type="ORF">ACE02W_07740</name>
</gene>
<proteinExistence type="predicted"/>
<dbReference type="EMBL" id="JBHFGU010000002">
    <property type="protein sequence ID" value="MFB2619687.1"/>
    <property type="molecule type" value="Genomic_DNA"/>
</dbReference>
<evidence type="ECO:0000313" key="1">
    <source>
        <dbReference type="EMBL" id="MFB2619687.1"/>
    </source>
</evidence>
<name>A0ABV4VHC4_9GAMM</name>
<sequence length="43" mass="5016">MKAVLLGEQWYSLTDTQQVHPWMLDRLVLEVDGRLANYHGSPF</sequence>
<comment type="caution">
    <text evidence="1">The sequence shown here is derived from an EMBL/GenBank/DDBJ whole genome shotgun (WGS) entry which is preliminary data.</text>
</comment>
<keyword evidence="2" id="KW-1185">Reference proteome</keyword>
<accession>A0ABV4VHC4</accession>